<accession>A0A8R7VFG6</accession>
<keyword evidence="2" id="KW-1185">Reference proteome</keyword>
<evidence type="ECO:0000313" key="1">
    <source>
        <dbReference type="EnsemblPlants" id="TuG1812S0000385900.01.T01.s_cds19047"/>
    </source>
</evidence>
<evidence type="ECO:0000313" key="2">
    <source>
        <dbReference type="Proteomes" id="UP000015106"/>
    </source>
</evidence>
<reference evidence="1" key="2">
    <citation type="submission" date="2022-06" db="UniProtKB">
        <authorList>
            <consortium name="EnsemblPlants"/>
        </authorList>
    </citation>
    <scope>IDENTIFICATION</scope>
</reference>
<dbReference type="AlphaFoldDB" id="A0A8R7VFG6"/>
<organism evidence="1 2">
    <name type="scientific">Triticum urartu</name>
    <name type="common">Red wild einkorn</name>
    <name type="synonym">Crithodium urartu</name>
    <dbReference type="NCBI Taxonomy" id="4572"/>
    <lineage>
        <taxon>Eukaryota</taxon>
        <taxon>Viridiplantae</taxon>
        <taxon>Streptophyta</taxon>
        <taxon>Embryophyta</taxon>
        <taxon>Tracheophyta</taxon>
        <taxon>Spermatophyta</taxon>
        <taxon>Magnoliopsida</taxon>
        <taxon>Liliopsida</taxon>
        <taxon>Poales</taxon>
        <taxon>Poaceae</taxon>
        <taxon>BOP clade</taxon>
        <taxon>Pooideae</taxon>
        <taxon>Triticodae</taxon>
        <taxon>Triticeae</taxon>
        <taxon>Triticinae</taxon>
        <taxon>Triticum</taxon>
    </lineage>
</organism>
<sequence length="136" mass="14944">MSSNSESSFFLPTKSPLRGKGNSSFSTLTLHLFTRSTTLLLPNFVAKRITACSMEALQLVSFASNCRSTTRERASTDSLHSFSIPPYNIHSSPPCFSHSSPLFSMISLARQSAALKSKNIGIRFFLPKKFLSSSMV</sequence>
<dbReference type="Gramene" id="TuG1812S0000385900.01.T01">
    <property type="protein sequence ID" value="TuG1812S0000385900.01.T01.s_cds19047"/>
    <property type="gene ID" value="TuG1812S0000385900.01"/>
</dbReference>
<name>A0A8R7VFG6_TRIUA</name>
<dbReference type="Proteomes" id="UP000015106">
    <property type="component" value="Unassembled WGS sequence"/>
</dbReference>
<proteinExistence type="predicted"/>
<dbReference type="EnsemblPlants" id="TuG1812S0000385900.01.T01">
    <property type="protein sequence ID" value="TuG1812S0000385900.01.T01.s_cds19047"/>
    <property type="gene ID" value="TuG1812S0000385900.01"/>
</dbReference>
<protein>
    <submittedName>
        <fullName evidence="1">Uncharacterized protein</fullName>
    </submittedName>
</protein>
<reference evidence="2" key="1">
    <citation type="journal article" date="2013" name="Nature">
        <title>Draft genome of the wheat A-genome progenitor Triticum urartu.</title>
        <authorList>
            <person name="Ling H.Q."/>
            <person name="Zhao S."/>
            <person name="Liu D."/>
            <person name="Wang J."/>
            <person name="Sun H."/>
            <person name="Zhang C."/>
            <person name="Fan H."/>
            <person name="Li D."/>
            <person name="Dong L."/>
            <person name="Tao Y."/>
            <person name="Gao C."/>
            <person name="Wu H."/>
            <person name="Li Y."/>
            <person name="Cui Y."/>
            <person name="Guo X."/>
            <person name="Zheng S."/>
            <person name="Wang B."/>
            <person name="Yu K."/>
            <person name="Liang Q."/>
            <person name="Yang W."/>
            <person name="Lou X."/>
            <person name="Chen J."/>
            <person name="Feng M."/>
            <person name="Jian J."/>
            <person name="Zhang X."/>
            <person name="Luo G."/>
            <person name="Jiang Y."/>
            <person name="Liu J."/>
            <person name="Wang Z."/>
            <person name="Sha Y."/>
            <person name="Zhang B."/>
            <person name="Wu H."/>
            <person name="Tang D."/>
            <person name="Shen Q."/>
            <person name="Xue P."/>
            <person name="Zou S."/>
            <person name="Wang X."/>
            <person name="Liu X."/>
            <person name="Wang F."/>
            <person name="Yang Y."/>
            <person name="An X."/>
            <person name="Dong Z."/>
            <person name="Zhang K."/>
            <person name="Zhang X."/>
            <person name="Luo M.C."/>
            <person name="Dvorak J."/>
            <person name="Tong Y."/>
            <person name="Wang J."/>
            <person name="Yang H."/>
            <person name="Li Z."/>
            <person name="Wang D."/>
            <person name="Zhang A."/>
            <person name="Wang J."/>
        </authorList>
    </citation>
    <scope>NUCLEOTIDE SEQUENCE</scope>
    <source>
        <strain evidence="2">cv. G1812</strain>
    </source>
</reference>